<name>A0A443I8K5_BYSSP</name>
<dbReference type="GO" id="GO:0016651">
    <property type="term" value="F:oxidoreductase activity, acting on NAD(P)H"/>
    <property type="evidence" value="ECO:0007669"/>
    <property type="project" value="InterPro"/>
</dbReference>
<dbReference type="InterPro" id="IPR013154">
    <property type="entry name" value="ADH-like_N"/>
</dbReference>
<evidence type="ECO:0000313" key="5">
    <source>
        <dbReference type="Proteomes" id="UP000283841"/>
    </source>
</evidence>
<dbReference type="VEuPathDB" id="FungiDB:C8Q69DRAFT_395095"/>
<dbReference type="RefSeq" id="XP_028489971.1">
    <property type="nucleotide sequence ID" value="XM_028627679.1"/>
</dbReference>
<evidence type="ECO:0000313" key="4">
    <source>
        <dbReference type="EMBL" id="RWR00327.1"/>
    </source>
</evidence>
<dbReference type="InterPro" id="IPR011032">
    <property type="entry name" value="GroES-like_sf"/>
</dbReference>
<dbReference type="AlphaFoldDB" id="A0A443I8K5"/>
<dbReference type="PANTHER" id="PTHR45348">
    <property type="entry name" value="HYPOTHETICAL OXIDOREDUCTASE (EUROFUNG)"/>
    <property type="match status" value="1"/>
</dbReference>
<dbReference type="Pfam" id="PF08240">
    <property type="entry name" value="ADH_N"/>
    <property type="match status" value="1"/>
</dbReference>
<gene>
    <name evidence="4" type="ORF">C8Q69DRAFT_395095</name>
</gene>
<dbReference type="STRING" id="264951.A0A443I8K5"/>
<evidence type="ECO:0000259" key="3">
    <source>
        <dbReference type="SMART" id="SM00829"/>
    </source>
</evidence>
<dbReference type="Gene3D" id="3.40.50.720">
    <property type="entry name" value="NAD(P)-binding Rossmann-like Domain"/>
    <property type="match status" value="1"/>
</dbReference>
<dbReference type="PANTHER" id="PTHR45348:SF2">
    <property type="entry name" value="ZINC-TYPE ALCOHOL DEHYDROGENASE-LIKE PROTEIN C2E1P3.01"/>
    <property type="match status" value="1"/>
</dbReference>
<comment type="similarity">
    <text evidence="1">Belongs to the zinc-containing alcohol dehydrogenase family.</text>
</comment>
<dbReference type="InterPro" id="IPR047122">
    <property type="entry name" value="Trans-enoyl_RdTase-like"/>
</dbReference>
<feature type="domain" description="Enoyl reductase (ER)" evidence="3">
    <location>
        <begin position="13"/>
        <end position="339"/>
    </location>
</feature>
<evidence type="ECO:0000256" key="1">
    <source>
        <dbReference type="ARBA" id="ARBA00008072"/>
    </source>
</evidence>
<dbReference type="InterPro" id="IPR013149">
    <property type="entry name" value="ADH-like_C"/>
</dbReference>
<comment type="caution">
    <text evidence="4">The sequence shown here is derived from an EMBL/GenBank/DDBJ whole genome shotgun (WGS) entry which is preliminary data.</text>
</comment>
<dbReference type="Gene3D" id="3.90.180.10">
    <property type="entry name" value="Medium-chain alcohol dehydrogenases, catalytic domain"/>
    <property type="match status" value="1"/>
</dbReference>
<protein>
    <submittedName>
        <fullName evidence="4">Zinc-binding oxidoreductase CipB</fullName>
    </submittedName>
</protein>
<dbReference type="SUPFAM" id="SSF50129">
    <property type="entry name" value="GroES-like"/>
    <property type="match status" value="1"/>
</dbReference>
<dbReference type="Pfam" id="PF00107">
    <property type="entry name" value="ADH_zinc_N"/>
    <property type="match status" value="1"/>
</dbReference>
<keyword evidence="5" id="KW-1185">Reference proteome</keyword>
<dbReference type="InterPro" id="IPR020843">
    <property type="entry name" value="ER"/>
</dbReference>
<dbReference type="Proteomes" id="UP000283841">
    <property type="component" value="Unassembled WGS sequence"/>
</dbReference>
<sequence>MPTNKAAWLTEAKAYPLQVNPAPYTSPGANEIVVQNAALGLNHIDYMIQSFAFIPFVYPVILGEEVAGTVFEVGSDVTRFKKGDRVFGLTASFLTKRNSEAGFQQYTIVEDSIASGIPKNVSFETAAGVPLGVATAAAGLFQEGYLALRYPSASTTPVSKNGDTVLIWGGASVVGSSAIQLAVAAGYEVVTTASPKNFDLVKKLGASEVVDYNSSNVVEDLVGILSSKAFVGGLDAVNSGGAVQAAAEVVSKLKGIKILATVSGVPDGISETVIVKPVLATTIKDNAVGKAVFHDYLPAALADGRFIPLETVTVGNGLESVQSGLDTLKKGVSAKKLVVSL</sequence>
<evidence type="ECO:0000256" key="2">
    <source>
        <dbReference type="ARBA" id="ARBA00023002"/>
    </source>
</evidence>
<dbReference type="SMART" id="SM00829">
    <property type="entry name" value="PKS_ER"/>
    <property type="match status" value="1"/>
</dbReference>
<dbReference type="SUPFAM" id="SSF51735">
    <property type="entry name" value="NAD(P)-binding Rossmann-fold domains"/>
    <property type="match status" value="1"/>
</dbReference>
<accession>A0A443I8K5</accession>
<dbReference type="GeneID" id="39596956"/>
<proteinExistence type="inferred from homology"/>
<reference evidence="4 5" key="1">
    <citation type="journal article" date="2018" name="Front. Microbiol.">
        <title>Genomic and genetic insights into a cosmopolitan fungus, Paecilomyces variotii (Eurotiales).</title>
        <authorList>
            <person name="Urquhart A.S."/>
            <person name="Mondo S.J."/>
            <person name="Makela M.R."/>
            <person name="Hane J.K."/>
            <person name="Wiebenga A."/>
            <person name="He G."/>
            <person name="Mihaltcheva S."/>
            <person name="Pangilinan J."/>
            <person name="Lipzen A."/>
            <person name="Barry K."/>
            <person name="de Vries R.P."/>
            <person name="Grigoriev I.V."/>
            <person name="Idnurm A."/>
        </authorList>
    </citation>
    <scope>NUCLEOTIDE SEQUENCE [LARGE SCALE GENOMIC DNA]</scope>
    <source>
        <strain evidence="4 5">CBS 101075</strain>
    </source>
</reference>
<keyword evidence="2" id="KW-0560">Oxidoreductase</keyword>
<dbReference type="InterPro" id="IPR036291">
    <property type="entry name" value="NAD(P)-bd_dom_sf"/>
</dbReference>
<dbReference type="EMBL" id="RCNU01000001">
    <property type="protein sequence ID" value="RWR00327.1"/>
    <property type="molecule type" value="Genomic_DNA"/>
</dbReference>
<dbReference type="CDD" id="cd08249">
    <property type="entry name" value="enoyl_reductase_like"/>
    <property type="match status" value="1"/>
</dbReference>
<organism evidence="4 5">
    <name type="scientific">Byssochlamys spectabilis</name>
    <name type="common">Paecilomyces variotii</name>
    <dbReference type="NCBI Taxonomy" id="264951"/>
    <lineage>
        <taxon>Eukaryota</taxon>
        <taxon>Fungi</taxon>
        <taxon>Dikarya</taxon>
        <taxon>Ascomycota</taxon>
        <taxon>Pezizomycotina</taxon>
        <taxon>Eurotiomycetes</taxon>
        <taxon>Eurotiomycetidae</taxon>
        <taxon>Eurotiales</taxon>
        <taxon>Thermoascaceae</taxon>
        <taxon>Paecilomyces</taxon>
    </lineage>
</organism>